<dbReference type="InterPro" id="IPR035595">
    <property type="entry name" value="UDP_glycos_trans_CS"/>
</dbReference>
<evidence type="ECO:0000256" key="2">
    <source>
        <dbReference type="ARBA" id="ARBA00022676"/>
    </source>
</evidence>
<dbReference type="Pfam" id="PF00201">
    <property type="entry name" value="UDPGT"/>
    <property type="match status" value="2"/>
</dbReference>
<dbReference type="PANTHER" id="PTHR48047:SF45">
    <property type="entry name" value="SCOPOLETIN GLUCOSYLTRANSFERASE-LIKE"/>
    <property type="match status" value="1"/>
</dbReference>
<comment type="caution">
    <text evidence="4">The sequence shown here is derived from an EMBL/GenBank/DDBJ whole genome shotgun (WGS) entry which is preliminary data.</text>
</comment>
<evidence type="ECO:0000256" key="1">
    <source>
        <dbReference type="ARBA" id="ARBA00009995"/>
    </source>
</evidence>
<dbReference type="EMBL" id="JBBNAE010000009">
    <property type="protein sequence ID" value="KAK9097345.1"/>
    <property type="molecule type" value="Genomic_DNA"/>
</dbReference>
<dbReference type="CDD" id="cd03784">
    <property type="entry name" value="GT1_Gtf-like"/>
    <property type="match status" value="2"/>
</dbReference>
<proteinExistence type="inferred from homology"/>
<organism evidence="4 5">
    <name type="scientific">Stephania japonica</name>
    <dbReference type="NCBI Taxonomy" id="461633"/>
    <lineage>
        <taxon>Eukaryota</taxon>
        <taxon>Viridiplantae</taxon>
        <taxon>Streptophyta</taxon>
        <taxon>Embryophyta</taxon>
        <taxon>Tracheophyta</taxon>
        <taxon>Spermatophyta</taxon>
        <taxon>Magnoliopsida</taxon>
        <taxon>Ranunculales</taxon>
        <taxon>Menispermaceae</taxon>
        <taxon>Menispermoideae</taxon>
        <taxon>Cissampelideae</taxon>
        <taxon>Stephania</taxon>
    </lineage>
</organism>
<keyword evidence="2" id="KW-0328">Glycosyltransferase</keyword>
<name>A0AAP0EPM1_9MAGN</name>
<dbReference type="FunFam" id="3.40.50.2000:FF:000071">
    <property type="entry name" value="Glycosyltransferase"/>
    <property type="match status" value="2"/>
</dbReference>
<dbReference type="InterPro" id="IPR002213">
    <property type="entry name" value="UDP_glucos_trans"/>
</dbReference>
<keyword evidence="5" id="KW-1185">Reference proteome</keyword>
<gene>
    <name evidence="4" type="ORF">Sjap_022842</name>
</gene>
<dbReference type="Proteomes" id="UP001417504">
    <property type="component" value="Unassembled WGS sequence"/>
</dbReference>
<comment type="similarity">
    <text evidence="1">Belongs to the UDP-glycosyltransferase family.</text>
</comment>
<reference evidence="4 5" key="1">
    <citation type="submission" date="2024-01" db="EMBL/GenBank/DDBJ databases">
        <title>Genome assemblies of Stephania.</title>
        <authorList>
            <person name="Yang L."/>
        </authorList>
    </citation>
    <scope>NUCLEOTIDE SEQUENCE [LARGE SCALE GENOMIC DNA]</scope>
    <source>
        <strain evidence="4">QJT</strain>
        <tissue evidence="4">Leaf</tissue>
    </source>
</reference>
<dbReference type="PANTHER" id="PTHR48047">
    <property type="entry name" value="GLYCOSYLTRANSFERASE"/>
    <property type="match status" value="1"/>
</dbReference>
<evidence type="ECO:0000256" key="3">
    <source>
        <dbReference type="ARBA" id="ARBA00022679"/>
    </source>
</evidence>
<evidence type="ECO:0000313" key="5">
    <source>
        <dbReference type="Proteomes" id="UP001417504"/>
    </source>
</evidence>
<dbReference type="GO" id="GO:0035251">
    <property type="term" value="F:UDP-glucosyltransferase activity"/>
    <property type="evidence" value="ECO:0007669"/>
    <property type="project" value="TreeGrafter"/>
</dbReference>
<protein>
    <submittedName>
        <fullName evidence="4">Uncharacterized protein</fullName>
    </submittedName>
</protein>
<dbReference type="AlphaFoldDB" id="A0AAP0EPM1"/>
<accession>A0AAP0EPM1</accession>
<dbReference type="PROSITE" id="PS00375">
    <property type="entry name" value="UDPGT"/>
    <property type="match status" value="1"/>
</dbReference>
<dbReference type="Gene3D" id="3.40.50.2000">
    <property type="entry name" value="Glycogen Phosphorylase B"/>
    <property type="match status" value="4"/>
</dbReference>
<keyword evidence="3" id="KW-0808">Transferase</keyword>
<dbReference type="FunFam" id="3.40.50.2000:FF:000047">
    <property type="entry name" value="Glycosyltransferase"/>
    <property type="match status" value="2"/>
</dbReference>
<sequence>MATMTEQQPKLHIFFFPLIAHGHMLPMFDIARLFACRGAKSTFITTPPNAPLFSDKIHRDRSLLGLDIQIQTIHFPYAQVGLPESFSSSKSITSPEMADKFVKAFSLFDRQLEQLLQQHRPHCLVADMFFPWATDLAAKFGIPRLVFHGTAYFALCVEHSLSAYKPQNKVPSEEAFVVPGLPDEIEMKSSQLPQYALTPSPVHELLTQIKESEVKSYGVLVNSFYDLEPNYVDYYKKKLGRKAWHIGPLSLACNTTPIDKAQRGEKPDVDENRCSNWLDQKAPNTVLYVCFGTLTRLPNTQLAEIALALEASQFPFIWVVNKSNDQHNNISLPEGFEERMESTKQGLIIKGWAPQVLILDHPSVGGFMSHCGWNSVQEGVSAGVPLITWPLIAEQFYNEKLVTQVVRVGVGVGVEKWNAWPEMVESWVGRERIVEAVDRVMGCGEEAVEIRERVRGLSVKARRAVGEGGSSFTEFTDLMEGLIAYKGGGVISSSSMATEVHQLHVFFFPFLAHGHMIPTLDIARLFAARGAKSTIITTAGNATGFTSNLDRERCSGHDININIKLIRFPSTEVGLDEGCESFHSLTTMEMLQAFLKATSMLQTQIEELLVEYHPDCIVADMCFPWVSDIAAKLEIPHIIFHGWSYFALCAMDLAATMDIPSDSESFVALHLPDEITMKRSKFPPDYYLELQTLKWLQALRESELRSYGVIVNSFKELEPAYAEFHKKVMKRKAWHIGPVSFMCNKNTTDKAHRGEKANIDENYCLNWLDGKAPDSVLYVSFGSLARFSTSQLVEIAGALEASGVSFIWVIRSNENEEPCLPQSLEGRLAENGLIVKGWAPQLLILDHQAIGGFMTHCGWNSIIEGITAGVPFITWPLFADQFYNEELVTTVLRVGIRIGVEVYWTLLLDEMHTLKERERIEVAVNQLMSSGEEALEIRKRAKELGRRAKAAVEDGGSSRFDFNALIEELSTCKQD</sequence>
<evidence type="ECO:0000313" key="4">
    <source>
        <dbReference type="EMBL" id="KAK9097345.1"/>
    </source>
</evidence>
<dbReference type="SUPFAM" id="SSF53756">
    <property type="entry name" value="UDP-Glycosyltransferase/glycogen phosphorylase"/>
    <property type="match status" value="2"/>
</dbReference>